<comment type="caution">
    <text evidence="2">The sequence shown here is derived from an EMBL/GenBank/DDBJ whole genome shotgun (WGS) entry which is preliminary data.</text>
</comment>
<dbReference type="Proteomes" id="UP000178129">
    <property type="component" value="Unassembled WGS sequence"/>
</dbReference>
<dbReference type="GO" id="GO:0005634">
    <property type="term" value="C:nucleus"/>
    <property type="evidence" value="ECO:0007669"/>
    <property type="project" value="TreeGrafter"/>
</dbReference>
<dbReference type="InterPro" id="IPR051164">
    <property type="entry name" value="NmrA-like_oxidored"/>
</dbReference>
<dbReference type="Gene3D" id="3.40.50.720">
    <property type="entry name" value="NAD(P)-binding Rossmann-like Domain"/>
    <property type="match status" value="1"/>
</dbReference>
<name>A0A1E1KBE6_9HELO</name>
<evidence type="ECO:0000313" key="3">
    <source>
        <dbReference type="Proteomes" id="UP000178129"/>
    </source>
</evidence>
<dbReference type="STRING" id="914237.A0A1E1KBE6"/>
<organism evidence="2 3">
    <name type="scientific">Rhynchosporium graminicola</name>
    <dbReference type="NCBI Taxonomy" id="2792576"/>
    <lineage>
        <taxon>Eukaryota</taxon>
        <taxon>Fungi</taxon>
        <taxon>Dikarya</taxon>
        <taxon>Ascomycota</taxon>
        <taxon>Pezizomycotina</taxon>
        <taxon>Leotiomycetes</taxon>
        <taxon>Helotiales</taxon>
        <taxon>Ploettnerulaceae</taxon>
        <taxon>Rhynchosporium</taxon>
    </lineage>
</organism>
<dbReference type="PANTHER" id="PTHR42748">
    <property type="entry name" value="NITROGEN METABOLITE REPRESSION PROTEIN NMRA FAMILY MEMBER"/>
    <property type="match status" value="1"/>
</dbReference>
<reference evidence="3" key="1">
    <citation type="submission" date="2016-03" db="EMBL/GenBank/DDBJ databases">
        <authorList>
            <person name="Ploux O."/>
        </authorList>
    </citation>
    <scope>NUCLEOTIDE SEQUENCE [LARGE SCALE GENOMIC DNA]</scope>
    <source>
        <strain evidence="3">UK7</strain>
    </source>
</reference>
<accession>A0A1E1KBE6</accession>
<proteinExistence type="predicted"/>
<sequence>MAAKKILVGFRAAGVQGGSFVKAILRDAKRENWPVCGVTRDVSKPSSRALESLAAEAVAADLNNALILKLTLNNTSEILACQRPFSCPASTCRTFRNLSVKLAMIGLSVSQCLAPHPFHSSIPPTMLASSLRTSSLTARLGATDYYTADEIVKQFKEKFPEAGKTGKAAEVPHRKYKDILGDKGMPADIQEELLQNMRLIPEIGYYS</sequence>
<keyword evidence="3" id="KW-1185">Reference proteome</keyword>
<gene>
    <name evidence="2" type="ORF">RCO7_05774</name>
</gene>
<dbReference type="InParanoid" id="A0A1E1KBE6"/>
<keyword evidence="1" id="KW-0521">NADP</keyword>
<protein>
    <submittedName>
        <fullName evidence="2">Uncharacterized protein</fullName>
    </submittedName>
</protein>
<evidence type="ECO:0000313" key="2">
    <source>
        <dbReference type="EMBL" id="CZS95331.1"/>
    </source>
</evidence>
<dbReference type="AlphaFoldDB" id="A0A1E1KBE6"/>
<evidence type="ECO:0000256" key="1">
    <source>
        <dbReference type="ARBA" id="ARBA00022857"/>
    </source>
</evidence>
<dbReference type="EMBL" id="FJUW01000010">
    <property type="protein sequence ID" value="CZS95331.1"/>
    <property type="molecule type" value="Genomic_DNA"/>
</dbReference>
<dbReference type="PANTHER" id="PTHR42748:SF31">
    <property type="entry name" value="NMRA-LIKE DOMAIN-CONTAINING PROTEIN-RELATED"/>
    <property type="match status" value="1"/>
</dbReference>